<keyword evidence="1" id="KW-0224">Dipeptidase</keyword>
<dbReference type="PANTHER" id="PTHR10443:SF12">
    <property type="entry name" value="DIPEPTIDASE"/>
    <property type="match status" value="1"/>
</dbReference>
<dbReference type="InterPro" id="IPR032466">
    <property type="entry name" value="Metal_Hydrolase"/>
</dbReference>
<keyword evidence="1" id="KW-0645">Protease</keyword>
<dbReference type="EC" id="3.4.13.19" evidence="1"/>
<dbReference type="PROSITE" id="PS51365">
    <property type="entry name" value="RENAL_DIPEPTIDASE_2"/>
    <property type="match status" value="1"/>
</dbReference>
<accession>A0A343TF87</accession>
<dbReference type="GO" id="GO:0006508">
    <property type="term" value="P:proteolysis"/>
    <property type="evidence" value="ECO:0007669"/>
    <property type="project" value="InterPro"/>
</dbReference>
<dbReference type="EMBL" id="CP025066">
    <property type="protein sequence ID" value="AUX07759.1"/>
    <property type="molecule type" value="Genomic_DNA"/>
</dbReference>
<name>A0A343TF87_9EURY</name>
<evidence type="ECO:0000313" key="2">
    <source>
        <dbReference type="Proteomes" id="UP000263012"/>
    </source>
</evidence>
<dbReference type="RefSeq" id="WP_119813680.1">
    <property type="nucleotide sequence ID" value="NZ_CP025066.1"/>
</dbReference>
<dbReference type="KEGG" id="hdf:AArcSl_0101"/>
<keyword evidence="1" id="KW-0378">Hydrolase</keyword>
<reference evidence="2" key="1">
    <citation type="submission" date="2017-11" db="EMBL/GenBank/DDBJ databases">
        <title>Phenotypic and genomic properties of facultatively anaerobic sulfur-reducing natronoarchaea from hypersaline soda lakes.</title>
        <authorList>
            <person name="Sorokin D.Y."/>
            <person name="Kublanov I.V."/>
            <person name="Roman P."/>
            <person name="Sinninghe Damste J.S."/>
            <person name="Golyshin P.N."/>
            <person name="Rojo D."/>
            <person name="Ciordia S."/>
            <person name="Mena M.D.C."/>
            <person name="Ferrer M."/>
            <person name="Messina E."/>
            <person name="Smedile F."/>
            <person name="La Spada G."/>
            <person name="La Cono V."/>
            <person name="Yakimov M.M."/>
        </authorList>
    </citation>
    <scope>NUCLEOTIDE SEQUENCE [LARGE SCALE GENOMIC DNA]</scope>
    <source>
        <strain evidence="2">AArc-Sl</strain>
    </source>
</reference>
<dbReference type="Proteomes" id="UP000263012">
    <property type="component" value="Chromosome"/>
</dbReference>
<dbReference type="GO" id="GO:0070573">
    <property type="term" value="F:metallodipeptidase activity"/>
    <property type="evidence" value="ECO:0007669"/>
    <property type="project" value="InterPro"/>
</dbReference>
<dbReference type="PANTHER" id="PTHR10443">
    <property type="entry name" value="MICROSOMAL DIPEPTIDASE"/>
    <property type="match status" value="1"/>
</dbReference>
<evidence type="ECO:0000313" key="1">
    <source>
        <dbReference type="EMBL" id="AUX07759.1"/>
    </source>
</evidence>
<sequence>MGEDTVGYRVVDGHNDVLLRVYEELLEGSEDEPAIPGGDVGSFLEGRDGHVDLPRALDGGLAAGFFAAFVSNDLDPDSLDLSAVDFDAGDVPPPVDPAVAARATRAQLALLSRWAAADDRFRIVDSIADFDACLAGDCVGAIPHVEGAGGIAADLSNLDVLVDAGLRSVGLVWSRPNAFARGVPFVHGSTPDHGPGLTDAGRTLVRACNDRGLIVDCAHLNAAGVRDVLAETEHPPVVSHAGVHEICPSSRNLTDGQLRAIADRDGIVGLTFATRFLHPDGDDDRDLPLSTLLDHLDHAVDVAGVEHVGLGSDFDGATVLSSVEDVAGLPGLFDAIEARGYSRRECVLLAHGNWRRVLAATWGD</sequence>
<keyword evidence="2" id="KW-1185">Reference proteome</keyword>
<dbReference type="AlphaFoldDB" id="A0A343TF87"/>
<dbReference type="OrthoDB" id="26221at2157"/>
<dbReference type="CDD" id="cd01301">
    <property type="entry name" value="rDP_like"/>
    <property type="match status" value="1"/>
</dbReference>
<dbReference type="GeneID" id="37876435"/>
<dbReference type="Gene3D" id="3.20.20.140">
    <property type="entry name" value="Metal-dependent hydrolases"/>
    <property type="match status" value="1"/>
</dbReference>
<dbReference type="InterPro" id="IPR008257">
    <property type="entry name" value="Pept_M19"/>
</dbReference>
<dbReference type="Pfam" id="PF01244">
    <property type="entry name" value="Peptidase_M19"/>
    <property type="match status" value="1"/>
</dbReference>
<protein>
    <submittedName>
        <fullName evidence="1">Membrane dipeptidase</fullName>
        <ecNumber evidence="1">3.4.13.19</ecNumber>
    </submittedName>
</protein>
<gene>
    <name evidence="1" type="ORF">AArcSl_0101</name>
</gene>
<organism evidence="1 2">
    <name type="scientific">Halalkaliarchaeum desulfuricum</name>
    <dbReference type="NCBI Taxonomy" id="2055893"/>
    <lineage>
        <taxon>Archaea</taxon>
        <taxon>Methanobacteriati</taxon>
        <taxon>Methanobacteriota</taxon>
        <taxon>Stenosarchaea group</taxon>
        <taxon>Halobacteria</taxon>
        <taxon>Halobacteriales</taxon>
        <taxon>Haloferacaceae</taxon>
        <taxon>Halalkaliarchaeum</taxon>
    </lineage>
</organism>
<dbReference type="SUPFAM" id="SSF51556">
    <property type="entry name" value="Metallo-dependent hydrolases"/>
    <property type="match status" value="1"/>
</dbReference>
<proteinExistence type="predicted"/>